<protein>
    <submittedName>
        <fullName evidence="5">ATP-binding cassette domain-containing protein</fullName>
    </submittedName>
</protein>
<comment type="caution">
    <text evidence="5">The sequence shown here is derived from an EMBL/GenBank/DDBJ whole genome shotgun (WGS) entry which is preliminary data.</text>
</comment>
<dbReference type="SUPFAM" id="SSF52540">
    <property type="entry name" value="P-loop containing nucleoside triphosphate hydrolases"/>
    <property type="match status" value="1"/>
</dbReference>
<evidence type="ECO:0000313" key="5">
    <source>
        <dbReference type="EMBL" id="MEQ2379085.1"/>
    </source>
</evidence>
<sequence length="224" mass="25575">MLKLSHIKKSYKKNEVLTDISFTFEEGQIYPILGGPGAGRTTLFECICGDISVDDGSIVTIDKCKYFYAAKQSVLPVYITGYEFISMLCDMERDDPEPEDIFDRIGFSVAKRDELIADYTFEEKKLLQLACILVIRPYVVLFDEPLDYCSEEYINKFIEVINTIKEGRIILISTGLLEISKRISEDTLVLNNGEFNHIDKKTMEIPEIRKAVLDILGETDNEII</sequence>
<dbReference type="InterPro" id="IPR027417">
    <property type="entry name" value="P-loop_NTPase"/>
</dbReference>
<name>A0ABV1BU99_9FIRM</name>
<gene>
    <name evidence="5" type="ORF">WMO14_04185</name>
</gene>
<accession>A0ABV1BU99</accession>
<dbReference type="InterPro" id="IPR003439">
    <property type="entry name" value="ABC_transporter-like_ATP-bd"/>
</dbReference>
<evidence type="ECO:0000313" key="6">
    <source>
        <dbReference type="Proteomes" id="UP001442364"/>
    </source>
</evidence>
<dbReference type="Gene3D" id="3.40.50.300">
    <property type="entry name" value="P-loop containing nucleotide triphosphate hydrolases"/>
    <property type="match status" value="1"/>
</dbReference>
<dbReference type="EMBL" id="JBBMER010000002">
    <property type="protein sequence ID" value="MEQ2379085.1"/>
    <property type="molecule type" value="Genomic_DNA"/>
</dbReference>
<keyword evidence="3 5" id="KW-0067">ATP-binding</keyword>
<dbReference type="GO" id="GO:0005524">
    <property type="term" value="F:ATP binding"/>
    <property type="evidence" value="ECO:0007669"/>
    <property type="project" value="UniProtKB-KW"/>
</dbReference>
<reference evidence="5 6" key="1">
    <citation type="submission" date="2024-03" db="EMBL/GenBank/DDBJ databases">
        <title>Human intestinal bacterial collection.</title>
        <authorList>
            <person name="Pauvert C."/>
            <person name="Hitch T.C.A."/>
            <person name="Clavel T."/>
        </authorList>
    </citation>
    <scope>NUCLEOTIDE SEQUENCE [LARGE SCALE GENOMIC DNA]</scope>
    <source>
        <strain evidence="5 6">CLA-AA-H255</strain>
    </source>
</reference>
<evidence type="ECO:0000259" key="4">
    <source>
        <dbReference type="PROSITE" id="PS50893"/>
    </source>
</evidence>
<proteinExistence type="predicted"/>
<keyword evidence="2" id="KW-0547">Nucleotide-binding</keyword>
<keyword evidence="6" id="KW-1185">Reference proteome</keyword>
<dbReference type="PANTHER" id="PTHR42939">
    <property type="entry name" value="ABC TRANSPORTER ATP-BINDING PROTEIN ALBC-RELATED"/>
    <property type="match status" value="1"/>
</dbReference>
<evidence type="ECO:0000256" key="1">
    <source>
        <dbReference type="ARBA" id="ARBA00022448"/>
    </source>
</evidence>
<dbReference type="PROSITE" id="PS50893">
    <property type="entry name" value="ABC_TRANSPORTER_2"/>
    <property type="match status" value="1"/>
</dbReference>
<evidence type="ECO:0000256" key="3">
    <source>
        <dbReference type="ARBA" id="ARBA00022840"/>
    </source>
</evidence>
<dbReference type="InterPro" id="IPR051782">
    <property type="entry name" value="ABC_Transporter_VariousFunc"/>
</dbReference>
<dbReference type="RefSeq" id="WP_022502545.1">
    <property type="nucleotide sequence ID" value="NZ_DAWCMB010000402.1"/>
</dbReference>
<keyword evidence="1" id="KW-0813">Transport</keyword>
<organism evidence="5 6">
    <name type="scientific">[Lactobacillus] rogosae</name>
    <dbReference type="NCBI Taxonomy" id="706562"/>
    <lineage>
        <taxon>Bacteria</taxon>
        <taxon>Bacillati</taxon>
        <taxon>Bacillota</taxon>
        <taxon>Clostridia</taxon>
        <taxon>Lachnospirales</taxon>
        <taxon>Lachnospiraceae</taxon>
        <taxon>Lachnospira</taxon>
    </lineage>
</organism>
<feature type="domain" description="ABC transporter" evidence="4">
    <location>
        <begin position="2"/>
        <end position="217"/>
    </location>
</feature>
<evidence type="ECO:0000256" key="2">
    <source>
        <dbReference type="ARBA" id="ARBA00022741"/>
    </source>
</evidence>
<dbReference type="Proteomes" id="UP001442364">
    <property type="component" value="Unassembled WGS sequence"/>
</dbReference>
<dbReference type="Pfam" id="PF00005">
    <property type="entry name" value="ABC_tran"/>
    <property type="match status" value="1"/>
</dbReference>
<dbReference type="PANTHER" id="PTHR42939:SF1">
    <property type="entry name" value="ABC TRANSPORTER ATP-BINDING PROTEIN ALBC-RELATED"/>
    <property type="match status" value="1"/>
</dbReference>